<dbReference type="AlphaFoldDB" id="F0W0S5"/>
<name>F0W0S5_9STRA</name>
<dbReference type="CDD" id="cd23767">
    <property type="entry name" value="IQCD"/>
    <property type="match status" value="1"/>
</dbReference>
<gene>
    <name evidence="1" type="primary">AlNc14C5G710</name>
    <name evidence="1" type="ORF">ALNC14_007920</name>
</gene>
<reference evidence="1" key="1">
    <citation type="journal article" date="2011" name="PLoS Biol.">
        <title>Gene gain and loss during evolution of obligate parasitism in the white rust pathogen of Arabidopsis thaliana.</title>
        <authorList>
            <person name="Kemen E."/>
            <person name="Gardiner A."/>
            <person name="Schultz-Larsen T."/>
            <person name="Kemen A.C."/>
            <person name="Balmuth A.L."/>
            <person name="Robert-Seilaniantz A."/>
            <person name="Bailey K."/>
            <person name="Holub E."/>
            <person name="Studholme D.J."/>
            <person name="Maclean D."/>
            <person name="Jones J.D."/>
        </authorList>
    </citation>
    <scope>NUCLEOTIDE SEQUENCE</scope>
</reference>
<dbReference type="HOGENOM" id="CLU_999190_0_0_1"/>
<proteinExistence type="predicted"/>
<dbReference type="EMBL" id="FR824050">
    <property type="protein sequence ID" value="CCA14649.1"/>
    <property type="molecule type" value="Genomic_DNA"/>
</dbReference>
<protein>
    <submittedName>
        <fullName evidence="1">AlNc14C5G710 protein</fullName>
    </submittedName>
</protein>
<dbReference type="PROSITE" id="PS50096">
    <property type="entry name" value="IQ"/>
    <property type="match status" value="1"/>
</dbReference>
<accession>F0W0S5</accession>
<organism evidence="1">
    <name type="scientific">Albugo laibachii Nc14</name>
    <dbReference type="NCBI Taxonomy" id="890382"/>
    <lineage>
        <taxon>Eukaryota</taxon>
        <taxon>Sar</taxon>
        <taxon>Stramenopiles</taxon>
        <taxon>Oomycota</taxon>
        <taxon>Peronosporomycetes</taxon>
        <taxon>Albuginales</taxon>
        <taxon>Albuginaceae</taxon>
        <taxon>Albugo</taxon>
    </lineage>
</organism>
<evidence type="ECO:0000313" key="1">
    <source>
        <dbReference type="EMBL" id="CCA14649.1"/>
    </source>
</evidence>
<reference evidence="1" key="2">
    <citation type="submission" date="2011-02" db="EMBL/GenBank/DDBJ databases">
        <authorList>
            <person name="MacLean D."/>
        </authorList>
    </citation>
    <scope>NUCLEOTIDE SEQUENCE</scope>
</reference>
<sequence length="267" mass="30040">MSLCFGITYAQDAAVRGTSATKIQAIFRGWRVRIRLVWRVREEFETILNECECPENFPVVSWNGRNILGYPRISQSLGRKLWNDTLFGNRQALHEDEDVQINGKEAIDAERGDPSTISDVDDLTNDRAASTNEGVDFMDAVDESNKNVDGVKEVHAFLTCEDNVNETNTHAISSPKCSSCSQNKVAVETDSSEKEAHDEAADALCIQITEPATDTSRELRIAETLRTHTREEIIMKLEWAREALQARKQYLLQSRLSKSSLFPNTAE</sequence>